<dbReference type="Pfam" id="PF04109">
    <property type="entry name" value="ATG9"/>
    <property type="match status" value="1"/>
</dbReference>
<feature type="transmembrane region" description="Helical" evidence="19">
    <location>
        <begin position="609"/>
        <end position="628"/>
    </location>
</feature>
<keyword evidence="12 19" id="KW-0445">Lipid transport</keyword>
<dbReference type="GO" id="GO:0006869">
    <property type="term" value="P:lipid transport"/>
    <property type="evidence" value="ECO:0007669"/>
    <property type="project" value="UniProtKB-KW"/>
</dbReference>
<feature type="compositionally biased region" description="Basic and acidic residues" evidence="20">
    <location>
        <begin position="834"/>
        <end position="847"/>
    </location>
</feature>
<comment type="catalytic activity">
    <reaction evidence="15">
        <text>a 1,2-diacyl-sn-glycero-3-phospho-L-serine(in) = a 1,2-diacyl-sn-glycero-3-phospho-L-serine(out)</text>
        <dbReference type="Rhea" id="RHEA:38663"/>
        <dbReference type="ChEBI" id="CHEBI:57262"/>
    </reaction>
</comment>
<dbReference type="RefSeq" id="XP_052944398.1">
    <property type="nucleotide sequence ID" value="XM_053085571.1"/>
</dbReference>
<reference evidence="21" key="1">
    <citation type="journal article" date="2022" name="G3 (Bethesda)">
        <title>High quality genome of the basidiomycete yeast Dioszegia hungarica PDD-24b-2 isolated from cloud water.</title>
        <authorList>
            <person name="Jarrige D."/>
            <person name="Haridas S."/>
            <person name="Bleykasten-Grosshans C."/>
            <person name="Joly M."/>
            <person name="Nadalig T."/>
            <person name="Sancelme M."/>
            <person name="Vuilleumier S."/>
            <person name="Grigoriev I.V."/>
            <person name="Amato P."/>
            <person name="Bringel F."/>
        </authorList>
    </citation>
    <scope>NUCLEOTIDE SEQUENCE</scope>
    <source>
        <strain evidence="21">PDD-24b-2</strain>
    </source>
</reference>
<dbReference type="GO" id="GO:0005789">
    <property type="term" value="C:endoplasmic reticulum membrane"/>
    <property type="evidence" value="ECO:0007669"/>
    <property type="project" value="UniProtKB-SubCell"/>
</dbReference>
<dbReference type="GO" id="GO:0000139">
    <property type="term" value="C:Golgi membrane"/>
    <property type="evidence" value="ECO:0007669"/>
    <property type="project" value="UniProtKB-SubCell"/>
</dbReference>
<keyword evidence="14" id="KW-0968">Cytoplasmic vesicle</keyword>
<dbReference type="GeneID" id="77724772"/>
<dbReference type="PANTHER" id="PTHR13038:SF10">
    <property type="entry name" value="AUTOPHAGY-RELATED PROTEIN 9"/>
    <property type="match status" value="1"/>
</dbReference>
<feature type="compositionally biased region" description="Low complexity" evidence="20">
    <location>
        <begin position="1"/>
        <end position="15"/>
    </location>
</feature>
<keyword evidence="22" id="KW-1185">Reference proteome</keyword>
<evidence type="ECO:0000256" key="2">
    <source>
        <dbReference type="ARBA" id="ARBA00004477"/>
    </source>
</evidence>
<evidence type="ECO:0000256" key="12">
    <source>
        <dbReference type="ARBA" id="ARBA00023055"/>
    </source>
</evidence>
<dbReference type="GO" id="GO:0034727">
    <property type="term" value="P:piecemeal microautophagy of the nucleus"/>
    <property type="evidence" value="ECO:0007669"/>
    <property type="project" value="TreeGrafter"/>
</dbReference>
<evidence type="ECO:0000256" key="13">
    <source>
        <dbReference type="ARBA" id="ARBA00023136"/>
    </source>
</evidence>
<feature type="transmembrane region" description="Helical" evidence="19">
    <location>
        <begin position="210"/>
        <end position="231"/>
    </location>
</feature>
<name>A0AA38LUZ3_9TREE</name>
<comment type="function">
    <text evidence="19">Phospholipid scramblase involved in autophagy. Cycles between the preautophagosomal structure/phagophore assembly site (PAS) and the cytoplasmic vesicle pool and supplies membrane for the growing autophagosome. Lipid scramblase activity plays a key role in preautophagosomal structure/phagophore assembly by distributing the phospholipids that arrive through ATG2 from the cytoplasmic to the luminal leaflet of the bilayer, thereby driving autophagosomal membrane expansion.</text>
</comment>
<feature type="region of interest" description="Disordered" evidence="20">
    <location>
        <begin position="811"/>
        <end position="871"/>
    </location>
</feature>
<evidence type="ECO:0000256" key="19">
    <source>
        <dbReference type="RuleBase" id="RU364027"/>
    </source>
</evidence>
<comment type="similarity">
    <text evidence="5 19">Belongs to the ATG9 family.</text>
</comment>
<evidence type="ECO:0000256" key="5">
    <source>
        <dbReference type="ARBA" id="ARBA00006185"/>
    </source>
</evidence>
<keyword evidence="9 19" id="KW-1133">Transmembrane helix</keyword>
<evidence type="ECO:0000256" key="20">
    <source>
        <dbReference type="SAM" id="MobiDB-lite"/>
    </source>
</evidence>
<feature type="compositionally biased region" description="Gly residues" evidence="20">
    <location>
        <begin position="853"/>
        <end position="862"/>
    </location>
</feature>
<keyword evidence="13 19" id="KW-0472">Membrane</keyword>
<evidence type="ECO:0000256" key="6">
    <source>
        <dbReference type="ARBA" id="ARBA00018074"/>
    </source>
</evidence>
<dbReference type="InterPro" id="IPR007241">
    <property type="entry name" value="Autophagy-rel_prot_9"/>
</dbReference>
<keyword evidence="11" id="KW-0333">Golgi apparatus</keyword>
<dbReference type="GO" id="GO:0000422">
    <property type="term" value="P:autophagy of mitochondrion"/>
    <property type="evidence" value="ECO:0007669"/>
    <property type="project" value="TreeGrafter"/>
</dbReference>
<evidence type="ECO:0000256" key="4">
    <source>
        <dbReference type="ARBA" id="ARBA00004653"/>
    </source>
</evidence>
<feature type="transmembrane region" description="Helical" evidence="19">
    <location>
        <begin position="418"/>
        <end position="442"/>
    </location>
</feature>
<comment type="catalytic activity">
    <reaction evidence="17">
        <text>a 1,2-diacyl-sn-glycero-3-phospho-(1D-myo-inositol-3-phosphate)(in) = a 1,2-diacyl-sn-glycero-3-phospho-(1D-myo-inositol-3-phosphate)(out)</text>
        <dbReference type="Rhea" id="RHEA:67920"/>
        <dbReference type="ChEBI" id="CHEBI:58088"/>
    </reaction>
</comment>
<protein>
    <recommendedName>
        <fullName evidence="6 19">Autophagy-related protein 9</fullName>
    </recommendedName>
</protein>
<feature type="region of interest" description="Disordered" evidence="20">
    <location>
        <begin position="1"/>
        <end position="88"/>
    </location>
</feature>
<evidence type="ECO:0000256" key="11">
    <source>
        <dbReference type="ARBA" id="ARBA00023034"/>
    </source>
</evidence>
<evidence type="ECO:0000256" key="7">
    <source>
        <dbReference type="ARBA" id="ARBA00022448"/>
    </source>
</evidence>
<dbReference type="EMBL" id="JAKWFO010000006">
    <property type="protein sequence ID" value="KAI9634621.1"/>
    <property type="molecule type" value="Genomic_DNA"/>
</dbReference>
<feature type="region of interest" description="Disordered" evidence="20">
    <location>
        <begin position="668"/>
        <end position="696"/>
    </location>
</feature>
<evidence type="ECO:0000256" key="14">
    <source>
        <dbReference type="ARBA" id="ARBA00023329"/>
    </source>
</evidence>
<dbReference type="GO" id="GO:0034045">
    <property type="term" value="C:phagophore assembly site membrane"/>
    <property type="evidence" value="ECO:0007669"/>
    <property type="project" value="UniProtKB-SubCell"/>
</dbReference>
<gene>
    <name evidence="21" type="ORF">MKK02DRAFT_16062</name>
</gene>
<evidence type="ECO:0000313" key="21">
    <source>
        <dbReference type="EMBL" id="KAI9634621.1"/>
    </source>
</evidence>
<feature type="compositionally biased region" description="Basic and acidic residues" evidence="20">
    <location>
        <begin position="66"/>
        <end position="82"/>
    </location>
</feature>
<feature type="transmembrane region" description="Helical" evidence="19">
    <location>
        <begin position="541"/>
        <end position="559"/>
    </location>
</feature>
<comment type="catalytic activity">
    <reaction evidence="18">
        <text>a 1,2-diacyl-sn-glycero-3-phosphocholine(in) = a 1,2-diacyl-sn-glycero-3-phosphocholine(out)</text>
        <dbReference type="Rhea" id="RHEA:38571"/>
        <dbReference type="ChEBI" id="CHEBI:57643"/>
    </reaction>
</comment>
<dbReference type="GO" id="GO:0030659">
    <property type="term" value="C:cytoplasmic vesicle membrane"/>
    <property type="evidence" value="ECO:0007669"/>
    <property type="project" value="UniProtKB-SubCell"/>
</dbReference>
<evidence type="ECO:0000256" key="8">
    <source>
        <dbReference type="ARBA" id="ARBA00022692"/>
    </source>
</evidence>
<proteinExistence type="inferred from homology"/>
<feature type="compositionally biased region" description="Gly residues" evidence="20">
    <location>
        <begin position="817"/>
        <end position="829"/>
    </location>
</feature>
<feature type="transmembrane region" description="Helical" evidence="19">
    <location>
        <begin position="147"/>
        <end position="172"/>
    </location>
</feature>
<feature type="transmembrane region" description="Helical" evidence="19">
    <location>
        <begin position="503"/>
        <end position="525"/>
    </location>
</feature>
<evidence type="ECO:0000256" key="1">
    <source>
        <dbReference type="ARBA" id="ARBA00004439"/>
    </source>
</evidence>
<evidence type="ECO:0000256" key="9">
    <source>
        <dbReference type="ARBA" id="ARBA00022989"/>
    </source>
</evidence>
<evidence type="ECO:0000256" key="15">
    <source>
        <dbReference type="ARBA" id="ARBA00024479"/>
    </source>
</evidence>
<accession>A0AA38LUZ3</accession>
<dbReference type="PANTHER" id="PTHR13038">
    <property type="entry name" value="APG9 AUTOPHAGY 9"/>
    <property type="match status" value="1"/>
</dbReference>
<keyword evidence="7 19" id="KW-0813">Transport</keyword>
<dbReference type="AlphaFoldDB" id="A0AA38LUZ3"/>
<sequence length="889" mass="99129">MSSSSAGASRDQSQSTSPTRVKRARSPTFREPPTVRPAAPVRASSGVPAKKASPRNSGYLDPPVQDEARKAKGKSKGKEKAKNQGGRRYVAIAASAEEDEGDQLDEERPEKKVGLDPYERALWRWVNVEDLDGYLQEVYAYYKGKGFFCIVLARFLNLVTTFFVIGFSTFLFSCIDYSKLDSELSGPNSIGRLDDVLVKQCLTSGSFPHMVFIASVGLVYAFQLASFLVSIPRLIDMYRFYTHLLGIPDADIQTLPWPEIVRLIGEIRKHNPVTSLSNGQADALAELVGDGADRSGVKKLDAHDVANRILRQENYLIALFNKDLLDLRVRFPLPHSLVPYIPPRFLAPPISESLPKSRSDKRERRFVSFGQNTLTKALEWNLRFCLMGYLFDGRGQVRKEFVREKRRKDLVEGLKRRFIFMAVLNAILSPFIVVYLLIYSFFRYFDEFHKNPSSIGSRQYTPYAQWKFREFNELPHLFERRLDRSYPTAKEYIDQFPKERTALIMRFVAFIAGSFAAVLLVASLIDPDLFLRFEITPHKTVLFYLGLFGGVLAVARGMIPEENLVFDPEASLREVVKWTHYLPGEWQGRMHSQAVHQEFGTLFSMKIGIFFQELLSVLLTPFILFFSLPPCAGAIIDFFRETTVHVENVGYVCSFAVFDFRRHGTGPHLSTPTSAADKTPMAASKSSNPRTVADRDKREWNRANENKMEKSFLHFKATHPDWVPDPSSSVFLDKLVGAHQRQYPQSAGAGAHSGYGGGGGGGGRGLGLGGSVYPGSGSPGATMGKGWGMDEGRIAERSRSYDRAWAKSSHLLASGPGASGGRPGQGQGQAPGMEEERVGEGRMRGSEEDWEVGGRGRGGGDGVQEDGEDERGFLRDVGVVEILQQIMGR</sequence>
<evidence type="ECO:0000256" key="16">
    <source>
        <dbReference type="ARBA" id="ARBA00024615"/>
    </source>
</evidence>
<keyword evidence="8 19" id="KW-0812">Transmembrane</keyword>
<comment type="catalytic activity">
    <reaction evidence="16">
        <text>a 1,2-diacyl-sn-glycero-3-phosphoethanolamine(in) = a 1,2-diacyl-sn-glycero-3-phosphoethanolamine(out)</text>
        <dbReference type="Rhea" id="RHEA:38895"/>
        <dbReference type="ChEBI" id="CHEBI:64612"/>
    </reaction>
</comment>
<dbReference type="GO" id="GO:0005776">
    <property type="term" value="C:autophagosome"/>
    <property type="evidence" value="ECO:0007669"/>
    <property type="project" value="TreeGrafter"/>
</dbReference>
<dbReference type="Proteomes" id="UP001164286">
    <property type="component" value="Unassembled WGS sequence"/>
</dbReference>
<comment type="subcellular location">
    <subcellularLocation>
        <location evidence="1">Cytoplasmic vesicle membrane</location>
        <topology evidence="1">Multi-pass membrane protein</topology>
    </subcellularLocation>
    <subcellularLocation>
        <location evidence="2">Endoplasmic reticulum membrane</location>
        <topology evidence="2">Multi-pass membrane protein</topology>
    </subcellularLocation>
    <subcellularLocation>
        <location evidence="4">Golgi apparatus membrane</location>
        <topology evidence="4">Multi-pass membrane protein</topology>
    </subcellularLocation>
    <subcellularLocation>
        <location evidence="3 19">Preautophagosomal structure membrane</location>
        <topology evidence="3 19">Multi-pass membrane protein</topology>
    </subcellularLocation>
</comment>
<evidence type="ECO:0000256" key="3">
    <source>
        <dbReference type="ARBA" id="ARBA00004511"/>
    </source>
</evidence>
<dbReference type="GO" id="GO:0061709">
    <property type="term" value="P:reticulophagy"/>
    <property type="evidence" value="ECO:0007669"/>
    <property type="project" value="TreeGrafter"/>
</dbReference>
<organism evidence="21 22">
    <name type="scientific">Dioszegia hungarica</name>
    <dbReference type="NCBI Taxonomy" id="4972"/>
    <lineage>
        <taxon>Eukaryota</taxon>
        <taxon>Fungi</taxon>
        <taxon>Dikarya</taxon>
        <taxon>Basidiomycota</taxon>
        <taxon>Agaricomycotina</taxon>
        <taxon>Tremellomycetes</taxon>
        <taxon>Tremellales</taxon>
        <taxon>Bulleribasidiaceae</taxon>
        <taxon>Dioszegia</taxon>
    </lineage>
</organism>
<evidence type="ECO:0000256" key="10">
    <source>
        <dbReference type="ARBA" id="ARBA00023006"/>
    </source>
</evidence>
<evidence type="ECO:0000256" key="17">
    <source>
        <dbReference type="ARBA" id="ARBA00024621"/>
    </source>
</evidence>
<comment type="caution">
    <text evidence="21">The sequence shown here is derived from an EMBL/GenBank/DDBJ whole genome shotgun (WGS) entry which is preliminary data.</text>
</comment>
<dbReference type="GO" id="GO:0034497">
    <property type="term" value="P:protein localization to phagophore assembly site"/>
    <property type="evidence" value="ECO:0007669"/>
    <property type="project" value="TreeGrafter"/>
</dbReference>
<evidence type="ECO:0000256" key="18">
    <source>
        <dbReference type="ARBA" id="ARBA00024631"/>
    </source>
</evidence>
<keyword evidence="10 19" id="KW-0072">Autophagy</keyword>
<evidence type="ECO:0000313" key="22">
    <source>
        <dbReference type="Proteomes" id="UP001164286"/>
    </source>
</evidence>